<sequence length="229" mass="24959">VFKVLLRTVAALTVLVITVFCFVFFSPRPPLTIDPETLKGDGSIINYCQLPVLDGSGKMAADIAKGNTPGCSYDHFPLPILRECTEPLPEGAADIRGLWIGVTGHIGHVERVEQCGSRTIVTSSGLIHDSGPNSTAGLNSNDTEGGVLFTLGNQEFCPRTSASMTWNNGVLDFHVLGWGPLVVRRYRDGDQMVWEYVDGSVTRMDRICALPDAHRIPKPRGRRISFFSG</sequence>
<dbReference type="AlphaFoldDB" id="A0A382BET3"/>
<keyword evidence="1" id="KW-1133">Transmembrane helix</keyword>
<dbReference type="EMBL" id="UINC01029430">
    <property type="protein sequence ID" value="SVB12129.1"/>
    <property type="molecule type" value="Genomic_DNA"/>
</dbReference>
<evidence type="ECO:0000256" key="1">
    <source>
        <dbReference type="SAM" id="Phobius"/>
    </source>
</evidence>
<keyword evidence="1" id="KW-0812">Transmembrane</keyword>
<evidence type="ECO:0000313" key="2">
    <source>
        <dbReference type="EMBL" id="SVB12129.1"/>
    </source>
</evidence>
<gene>
    <name evidence="2" type="ORF">METZ01_LOCUS164983</name>
</gene>
<accession>A0A382BET3</accession>
<protein>
    <submittedName>
        <fullName evidence="2">Uncharacterized protein</fullName>
    </submittedName>
</protein>
<feature type="transmembrane region" description="Helical" evidence="1">
    <location>
        <begin position="6"/>
        <end position="25"/>
    </location>
</feature>
<reference evidence="2" key="1">
    <citation type="submission" date="2018-05" db="EMBL/GenBank/DDBJ databases">
        <authorList>
            <person name="Lanie J.A."/>
            <person name="Ng W.-L."/>
            <person name="Kazmierczak K.M."/>
            <person name="Andrzejewski T.M."/>
            <person name="Davidsen T.M."/>
            <person name="Wayne K.J."/>
            <person name="Tettelin H."/>
            <person name="Glass J.I."/>
            <person name="Rusch D."/>
            <person name="Podicherti R."/>
            <person name="Tsui H.-C.T."/>
            <person name="Winkler M.E."/>
        </authorList>
    </citation>
    <scope>NUCLEOTIDE SEQUENCE</scope>
</reference>
<organism evidence="2">
    <name type="scientific">marine metagenome</name>
    <dbReference type="NCBI Taxonomy" id="408172"/>
    <lineage>
        <taxon>unclassified sequences</taxon>
        <taxon>metagenomes</taxon>
        <taxon>ecological metagenomes</taxon>
    </lineage>
</organism>
<proteinExistence type="predicted"/>
<keyword evidence="1" id="KW-0472">Membrane</keyword>
<name>A0A382BET3_9ZZZZ</name>
<feature type="non-terminal residue" evidence="2">
    <location>
        <position position="1"/>
    </location>
</feature>